<keyword evidence="1" id="KW-0812">Transmembrane</keyword>
<name>A0ABV8B6U1_9BACI</name>
<proteinExistence type="predicted"/>
<keyword evidence="1" id="KW-0472">Membrane</keyword>
<feature type="non-terminal residue" evidence="2">
    <location>
        <position position="71"/>
    </location>
</feature>
<sequence length="71" mass="8579">MSIVSPIFQKNRNVCSYLLYGQSSHLFKRYHKIVPTIRLWKKAGQLLISRSAFFFAITPYMLHMRIYRWLL</sequence>
<organism evidence="2 3">
    <name type="scientific">Bacillus songklensis</name>
    <dbReference type="NCBI Taxonomy" id="1069116"/>
    <lineage>
        <taxon>Bacteria</taxon>
        <taxon>Bacillati</taxon>
        <taxon>Bacillota</taxon>
        <taxon>Bacilli</taxon>
        <taxon>Bacillales</taxon>
        <taxon>Bacillaceae</taxon>
        <taxon>Bacillus</taxon>
    </lineage>
</organism>
<gene>
    <name evidence="2" type="ORF">ACFOU2_17120</name>
</gene>
<dbReference type="Proteomes" id="UP001595752">
    <property type="component" value="Unassembled WGS sequence"/>
</dbReference>
<accession>A0ABV8B6U1</accession>
<evidence type="ECO:0000313" key="2">
    <source>
        <dbReference type="EMBL" id="MFC3885094.1"/>
    </source>
</evidence>
<keyword evidence="3" id="KW-1185">Reference proteome</keyword>
<dbReference type="EMBL" id="JBHRZT010000068">
    <property type="protein sequence ID" value="MFC3885094.1"/>
    <property type="molecule type" value="Genomic_DNA"/>
</dbReference>
<comment type="caution">
    <text evidence="2">The sequence shown here is derived from an EMBL/GenBank/DDBJ whole genome shotgun (WGS) entry which is preliminary data.</text>
</comment>
<keyword evidence="1" id="KW-1133">Transmembrane helix</keyword>
<reference evidence="3" key="1">
    <citation type="journal article" date="2019" name="Int. J. Syst. Evol. Microbiol.">
        <title>The Global Catalogue of Microorganisms (GCM) 10K type strain sequencing project: providing services to taxonomists for standard genome sequencing and annotation.</title>
        <authorList>
            <consortium name="The Broad Institute Genomics Platform"/>
            <consortium name="The Broad Institute Genome Sequencing Center for Infectious Disease"/>
            <person name="Wu L."/>
            <person name="Ma J."/>
        </authorList>
    </citation>
    <scope>NUCLEOTIDE SEQUENCE [LARGE SCALE GENOMIC DNA]</scope>
    <source>
        <strain evidence="3">CCUG 61889</strain>
    </source>
</reference>
<evidence type="ECO:0000313" key="3">
    <source>
        <dbReference type="Proteomes" id="UP001595752"/>
    </source>
</evidence>
<evidence type="ECO:0000256" key="1">
    <source>
        <dbReference type="SAM" id="Phobius"/>
    </source>
</evidence>
<protein>
    <submittedName>
        <fullName evidence="2">Uncharacterized protein</fullName>
    </submittedName>
</protein>
<feature type="transmembrane region" description="Helical" evidence="1">
    <location>
        <begin position="47"/>
        <end position="67"/>
    </location>
</feature>